<gene>
    <name evidence="1" type="ORF">LEMA_uP046050.1</name>
</gene>
<accession>E5R4D1</accession>
<reference evidence="2" key="1">
    <citation type="journal article" date="2011" name="Nat. Commun.">
        <title>Effector diversification within compartments of the Leptosphaeria maculans genome affected by Repeat-Induced Point mutations.</title>
        <authorList>
            <person name="Rouxel T."/>
            <person name="Grandaubert J."/>
            <person name="Hane J.K."/>
            <person name="Hoede C."/>
            <person name="van de Wouw A.P."/>
            <person name="Couloux A."/>
            <person name="Dominguez V."/>
            <person name="Anthouard V."/>
            <person name="Bally P."/>
            <person name="Bourras S."/>
            <person name="Cozijnsen A.J."/>
            <person name="Ciuffetti L.M."/>
            <person name="Degrave A."/>
            <person name="Dilmaghani A."/>
            <person name="Duret L."/>
            <person name="Fudal I."/>
            <person name="Goodwin S.B."/>
            <person name="Gout L."/>
            <person name="Glaser N."/>
            <person name="Linglin J."/>
            <person name="Kema G.H.J."/>
            <person name="Lapalu N."/>
            <person name="Lawrence C.B."/>
            <person name="May K."/>
            <person name="Meyer M."/>
            <person name="Ollivier B."/>
            <person name="Poulain J."/>
            <person name="Schoch C.L."/>
            <person name="Simon A."/>
            <person name="Spatafora J.W."/>
            <person name="Stachowiak A."/>
            <person name="Turgeon B.G."/>
            <person name="Tyler B.M."/>
            <person name="Vincent D."/>
            <person name="Weissenbach J."/>
            <person name="Amselem J."/>
            <person name="Quesneville H."/>
            <person name="Oliver R.P."/>
            <person name="Wincker P."/>
            <person name="Balesdent M.-H."/>
            <person name="Howlett B.J."/>
        </authorList>
    </citation>
    <scope>NUCLEOTIDE SEQUENCE [LARGE SCALE GENOMIC DNA]</scope>
    <source>
        <strain evidence="2">JN3 / isolate v23.1.3 / race Av1-4-5-6-7-8</strain>
    </source>
</reference>
<dbReference type="InParanoid" id="E5R4D1"/>
<dbReference type="EMBL" id="FP929083">
    <property type="protein sequence ID" value="CBX91899.1"/>
    <property type="molecule type" value="Genomic_DNA"/>
</dbReference>
<name>E5R4D1_LEPMJ</name>
<proteinExistence type="predicted"/>
<keyword evidence="2" id="KW-1185">Reference proteome</keyword>
<protein>
    <submittedName>
        <fullName evidence="1">Predicted protein</fullName>
    </submittedName>
</protein>
<sequence>MHLGTFDGENDQLQWSVNKSMDRNPKFCRYRNEKKFSESQKSLFDELRGLQKSNSAANLATTSGSDL</sequence>
<dbReference type="Proteomes" id="UP000002668">
    <property type="component" value="Genome"/>
</dbReference>
<dbReference type="VEuPathDB" id="FungiDB:LEMA_uP046050.1"/>
<organism evidence="2">
    <name type="scientific">Leptosphaeria maculans (strain JN3 / isolate v23.1.3 / race Av1-4-5-6-7-8)</name>
    <name type="common">Blackleg fungus</name>
    <name type="synonym">Phoma lingam</name>
    <dbReference type="NCBI Taxonomy" id="985895"/>
    <lineage>
        <taxon>Eukaryota</taxon>
        <taxon>Fungi</taxon>
        <taxon>Dikarya</taxon>
        <taxon>Ascomycota</taxon>
        <taxon>Pezizomycotina</taxon>
        <taxon>Dothideomycetes</taxon>
        <taxon>Pleosporomycetidae</taxon>
        <taxon>Pleosporales</taxon>
        <taxon>Pleosporineae</taxon>
        <taxon>Leptosphaeriaceae</taxon>
        <taxon>Plenodomus</taxon>
        <taxon>Plenodomus lingam/Leptosphaeria maculans species complex</taxon>
    </lineage>
</organism>
<evidence type="ECO:0000313" key="2">
    <source>
        <dbReference type="Proteomes" id="UP000002668"/>
    </source>
</evidence>
<dbReference type="HOGENOM" id="CLU_2812844_0_0_1"/>
<dbReference type="AlphaFoldDB" id="E5R4D1"/>
<evidence type="ECO:0000313" key="1">
    <source>
        <dbReference type="EMBL" id="CBX91899.1"/>
    </source>
</evidence>